<sequence length="85" mass="10623">MKRLNSEDYRVLIYLHEAHKEEDAGYLKAHYHNLRRLNRFGFLTVVYNQKRLPYLVIFTKRANDLFRNRHRQRHEHEKIILEYNI</sequence>
<organism evidence="1 2">
    <name type="scientific">Listeria fleischmannii 1991</name>
    <dbReference type="NCBI Taxonomy" id="1430899"/>
    <lineage>
        <taxon>Bacteria</taxon>
        <taxon>Bacillati</taxon>
        <taxon>Bacillota</taxon>
        <taxon>Bacilli</taxon>
        <taxon>Bacillales</taxon>
        <taxon>Listeriaceae</taxon>
        <taxon>Listeria</taxon>
    </lineage>
</organism>
<comment type="caution">
    <text evidence="1">The sequence shown here is derived from an EMBL/GenBank/DDBJ whole genome shotgun (WGS) entry which is preliminary data.</text>
</comment>
<dbReference type="OrthoDB" id="2363444at2"/>
<protein>
    <submittedName>
        <fullName evidence="1">Uncharacterized protein</fullName>
    </submittedName>
</protein>
<name>A0A0J8GJK8_9LIST</name>
<dbReference type="Proteomes" id="UP000052258">
    <property type="component" value="Unassembled WGS sequence"/>
</dbReference>
<dbReference type="RefSeq" id="WP_007477529.1">
    <property type="nucleotide sequence ID" value="NZ_KQ130610.1"/>
</dbReference>
<accession>A0A0J8GJK8</accession>
<evidence type="ECO:0000313" key="1">
    <source>
        <dbReference type="EMBL" id="KMT60933.1"/>
    </source>
</evidence>
<evidence type="ECO:0000313" key="2">
    <source>
        <dbReference type="Proteomes" id="UP000052258"/>
    </source>
</evidence>
<dbReference type="PATRIC" id="fig|1430899.3.peg.357"/>
<keyword evidence="2" id="KW-1185">Reference proteome</keyword>
<proteinExistence type="predicted"/>
<dbReference type="AlphaFoldDB" id="A0A0J8GJK8"/>
<gene>
    <name evidence="1" type="ORF">X560_0353</name>
</gene>
<reference evidence="1 2" key="1">
    <citation type="journal article" date="2015" name="Genome Biol. Evol.">
        <title>Comparative Genomics of Listeria Sensu Lato: Genus-Wide Differences in Evolutionary Dynamics and the Progressive Gain of Complex, Potentially Pathogenicity-Related Traits through Lateral Gene Transfer.</title>
        <authorList>
            <person name="Chiara M."/>
            <person name="Caruso M."/>
            <person name="D'Erchia A.M."/>
            <person name="Manzari C."/>
            <person name="Fraccalvieri R."/>
            <person name="Goffredo E."/>
            <person name="Latorre L."/>
            <person name="Miccolupo A."/>
            <person name="Padalino I."/>
            <person name="Santagada G."/>
            <person name="Chiocco D."/>
            <person name="Pesole G."/>
            <person name="Horner D.S."/>
            <person name="Parisi A."/>
        </authorList>
    </citation>
    <scope>NUCLEOTIDE SEQUENCE [LARGE SCALE GENOMIC DNA]</scope>
    <source>
        <strain evidence="1 2">1991</strain>
    </source>
</reference>
<dbReference type="EMBL" id="AZHO01000005">
    <property type="protein sequence ID" value="KMT60933.1"/>
    <property type="molecule type" value="Genomic_DNA"/>
</dbReference>